<feature type="binding site" evidence="13">
    <location>
        <position position="109"/>
    </location>
    <ligand>
        <name>Mg(2+)</name>
        <dbReference type="ChEBI" id="CHEBI:18420"/>
        <label>1</label>
    </ligand>
</feature>
<evidence type="ECO:0000313" key="17">
    <source>
        <dbReference type="Proteomes" id="UP000176037"/>
    </source>
</evidence>
<feature type="binding site" evidence="13">
    <location>
        <position position="93"/>
    </location>
    <ligand>
        <name>Mg(2+)</name>
        <dbReference type="ChEBI" id="CHEBI:18420"/>
        <label>1</label>
    </ligand>
</feature>
<dbReference type="GO" id="GO:0019693">
    <property type="term" value="P:ribose phosphate metabolic process"/>
    <property type="evidence" value="ECO:0007669"/>
    <property type="project" value="TreeGrafter"/>
</dbReference>
<dbReference type="PROSITE" id="PS51462">
    <property type="entry name" value="NUDIX"/>
    <property type="match status" value="1"/>
</dbReference>
<dbReference type="OrthoDB" id="5292471at2"/>
<dbReference type="InterPro" id="IPR015797">
    <property type="entry name" value="NUDIX_hydrolase-like_dom_sf"/>
</dbReference>
<keyword evidence="7 13" id="KW-0460">Magnesium</keyword>
<protein>
    <recommendedName>
        <fullName evidence="4">ADP-ribose pyrophosphatase</fullName>
        <ecNumber evidence="3">3.6.1.13</ecNumber>
    </recommendedName>
    <alternativeName>
        <fullName evidence="9">ADP-ribose diphosphatase</fullName>
    </alternativeName>
    <alternativeName>
        <fullName evidence="11">ADP-ribose phosphohydrolase</fullName>
    </alternativeName>
    <alternativeName>
        <fullName evidence="10">Adenosine diphosphoribose pyrophosphatase</fullName>
    </alternativeName>
</protein>
<sequence length="213" mass="23844">MTAKIQRFNSDDVKVAAIKPLYEGFFTMVRYDFTHKKYDGSWSNTVSREIFERGHAVAVLPYDPVLEEFVLIEQVRIGALPTTDSPWLIEIIAGIIDEGESQESVCHREAQEEAGIGLTHLTKALSYLASPGGTTERLHVYVACTDASKAAGVHGLEYESEDILVHRVAEQTAKEWLANGKIDNAASIIALQWFFMNKQTLLEQWQSGDRKQA</sequence>
<evidence type="ECO:0000313" key="16">
    <source>
        <dbReference type="EMBL" id="OFI34487.1"/>
    </source>
</evidence>
<dbReference type="InterPro" id="IPR004385">
    <property type="entry name" value="NDP_pyrophosphatase"/>
</dbReference>
<accession>A0A1E8FEW9</accession>
<name>A0A1E8FEW9_9ALTE</name>
<comment type="similarity">
    <text evidence="2">Belongs to the Nudix hydrolase family. NudF subfamily.</text>
</comment>
<dbReference type="EMBL" id="MJIC01000011">
    <property type="protein sequence ID" value="OFI34487.1"/>
    <property type="molecule type" value="Genomic_DNA"/>
</dbReference>
<dbReference type="PROSITE" id="PS00893">
    <property type="entry name" value="NUDIX_BOX"/>
    <property type="match status" value="1"/>
</dbReference>
<dbReference type="Gene3D" id="3.90.79.10">
    <property type="entry name" value="Nucleoside Triphosphate Pyrophosphohydrolase"/>
    <property type="match status" value="1"/>
</dbReference>
<gene>
    <name evidence="16" type="ORF">BFC17_17790</name>
</gene>
<evidence type="ECO:0000256" key="3">
    <source>
        <dbReference type="ARBA" id="ARBA00012453"/>
    </source>
</evidence>
<dbReference type="STRING" id="1856405.BFC17_17790"/>
<dbReference type="Proteomes" id="UP000176037">
    <property type="component" value="Unassembled WGS sequence"/>
</dbReference>
<evidence type="ECO:0000256" key="10">
    <source>
        <dbReference type="ARBA" id="ARBA00030308"/>
    </source>
</evidence>
<evidence type="ECO:0000259" key="15">
    <source>
        <dbReference type="PROSITE" id="PS51462"/>
    </source>
</evidence>
<dbReference type="CDD" id="cd24155">
    <property type="entry name" value="NUDIX_ADPRase"/>
    <property type="match status" value="1"/>
</dbReference>
<evidence type="ECO:0000256" key="5">
    <source>
        <dbReference type="ARBA" id="ARBA00022723"/>
    </source>
</evidence>
<comment type="caution">
    <text evidence="16">The sequence shown here is derived from an EMBL/GenBank/DDBJ whole genome shotgun (WGS) entry which is preliminary data.</text>
</comment>
<dbReference type="GO" id="GO:0046872">
    <property type="term" value="F:metal ion binding"/>
    <property type="evidence" value="ECO:0007669"/>
    <property type="project" value="UniProtKB-KW"/>
</dbReference>
<evidence type="ECO:0000256" key="12">
    <source>
        <dbReference type="ARBA" id="ARBA00049546"/>
    </source>
</evidence>
<evidence type="ECO:0000256" key="13">
    <source>
        <dbReference type="PIRSR" id="PIRSR604385-2"/>
    </source>
</evidence>
<dbReference type="SUPFAM" id="SSF55811">
    <property type="entry name" value="Nudix"/>
    <property type="match status" value="1"/>
</dbReference>
<dbReference type="AlphaFoldDB" id="A0A1E8FEW9"/>
<keyword evidence="17" id="KW-1185">Reference proteome</keyword>
<dbReference type="Pfam" id="PF00293">
    <property type="entry name" value="NUDIX"/>
    <property type="match status" value="1"/>
</dbReference>
<dbReference type="GO" id="GO:0019144">
    <property type="term" value="F:ADP-sugar diphosphatase activity"/>
    <property type="evidence" value="ECO:0007669"/>
    <property type="project" value="TreeGrafter"/>
</dbReference>
<dbReference type="PANTHER" id="PTHR11839">
    <property type="entry name" value="UDP/ADP-SUGAR PYROPHOSPHATASE"/>
    <property type="match status" value="1"/>
</dbReference>
<dbReference type="GO" id="GO:0006753">
    <property type="term" value="P:nucleoside phosphate metabolic process"/>
    <property type="evidence" value="ECO:0007669"/>
    <property type="project" value="TreeGrafter"/>
</dbReference>
<dbReference type="RefSeq" id="WP_070176358.1">
    <property type="nucleotide sequence ID" value="NZ_BMJR01000012.1"/>
</dbReference>
<feature type="domain" description="Nudix hydrolase" evidence="15">
    <location>
        <begin position="52"/>
        <end position="190"/>
    </location>
</feature>
<comment type="catalytic activity">
    <reaction evidence="12">
        <text>ADP-D-ribose + H2O = D-ribose 5-phosphate + AMP + 2 H(+)</text>
        <dbReference type="Rhea" id="RHEA:10412"/>
        <dbReference type="ChEBI" id="CHEBI:15377"/>
        <dbReference type="ChEBI" id="CHEBI:15378"/>
        <dbReference type="ChEBI" id="CHEBI:57967"/>
        <dbReference type="ChEBI" id="CHEBI:78346"/>
        <dbReference type="ChEBI" id="CHEBI:456215"/>
        <dbReference type="EC" id="3.6.1.13"/>
    </reaction>
</comment>
<feature type="short sequence motif" description="Nudix box" evidence="14">
    <location>
        <begin position="94"/>
        <end position="116"/>
    </location>
</feature>
<keyword evidence="5 13" id="KW-0479">Metal-binding</keyword>
<organism evidence="16 17">
    <name type="scientific">Alteromonas lipolytica</name>
    <dbReference type="NCBI Taxonomy" id="1856405"/>
    <lineage>
        <taxon>Bacteria</taxon>
        <taxon>Pseudomonadati</taxon>
        <taxon>Pseudomonadota</taxon>
        <taxon>Gammaproteobacteria</taxon>
        <taxon>Alteromonadales</taxon>
        <taxon>Alteromonadaceae</taxon>
        <taxon>Alteromonas/Salinimonas group</taxon>
        <taxon>Alteromonas</taxon>
    </lineage>
</organism>
<dbReference type="NCBIfam" id="TIGR00052">
    <property type="entry name" value="nudix-type nucleoside diphosphatase, YffH/AdpP family"/>
    <property type="match status" value="1"/>
</dbReference>
<dbReference type="PANTHER" id="PTHR11839:SF5">
    <property type="entry name" value="ADP-RIBOSE PYROPHOSPHATASE"/>
    <property type="match status" value="1"/>
</dbReference>
<reference evidence="16 17" key="1">
    <citation type="submission" date="2016-09" db="EMBL/GenBank/DDBJ databases">
        <title>Alteromonas lipolytica, a new species isolated from sea water.</title>
        <authorList>
            <person name="Wu Y.-H."/>
            <person name="Cheng H."/>
            <person name="Xu X.-W."/>
        </authorList>
    </citation>
    <scope>NUCLEOTIDE SEQUENCE [LARGE SCALE GENOMIC DNA]</scope>
    <source>
        <strain evidence="16 17">JW12</strain>
    </source>
</reference>
<evidence type="ECO:0000256" key="7">
    <source>
        <dbReference type="ARBA" id="ARBA00022842"/>
    </source>
</evidence>
<keyword evidence="6" id="KW-0378">Hydrolase</keyword>
<feature type="binding site" evidence="13">
    <location>
        <position position="161"/>
    </location>
    <ligand>
        <name>Mg(2+)</name>
        <dbReference type="ChEBI" id="CHEBI:18420"/>
        <label>1</label>
    </ligand>
</feature>
<evidence type="ECO:0000256" key="8">
    <source>
        <dbReference type="ARBA" id="ARBA00025164"/>
    </source>
</evidence>
<feature type="binding site" evidence="13">
    <location>
        <position position="113"/>
    </location>
    <ligand>
        <name>Mg(2+)</name>
        <dbReference type="ChEBI" id="CHEBI:18420"/>
        <label>1</label>
    </ligand>
</feature>
<dbReference type="GO" id="GO:0047631">
    <property type="term" value="F:ADP-ribose diphosphatase activity"/>
    <property type="evidence" value="ECO:0007669"/>
    <property type="project" value="UniProtKB-EC"/>
</dbReference>
<dbReference type="InterPro" id="IPR020084">
    <property type="entry name" value="NUDIX_hydrolase_CS"/>
</dbReference>
<evidence type="ECO:0000256" key="2">
    <source>
        <dbReference type="ARBA" id="ARBA00007482"/>
    </source>
</evidence>
<comment type="cofactor">
    <cofactor evidence="1 13">
        <name>Mg(2+)</name>
        <dbReference type="ChEBI" id="CHEBI:18420"/>
    </cofactor>
</comment>
<evidence type="ECO:0000256" key="6">
    <source>
        <dbReference type="ARBA" id="ARBA00022801"/>
    </source>
</evidence>
<evidence type="ECO:0000256" key="4">
    <source>
        <dbReference type="ARBA" id="ARBA00013297"/>
    </source>
</evidence>
<evidence type="ECO:0000256" key="9">
    <source>
        <dbReference type="ARBA" id="ARBA00030162"/>
    </source>
</evidence>
<dbReference type="EC" id="3.6.1.13" evidence="3"/>
<comment type="function">
    <text evidence="8">Acts on ADP-mannose and ADP-glucose as well as ADP-ribose. Prevents glycogen biosynthesis. The reaction catalyzed by this enzyme is a limiting step of the gluconeogenic process.</text>
</comment>
<evidence type="ECO:0000256" key="14">
    <source>
        <dbReference type="PIRSR" id="PIRSR604385-3"/>
    </source>
</evidence>
<evidence type="ECO:0000256" key="1">
    <source>
        <dbReference type="ARBA" id="ARBA00001946"/>
    </source>
</evidence>
<dbReference type="GO" id="GO:0005829">
    <property type="term" value="C:cytosol"/>
    <property type="evidence" value="ECO:0007669"/>
    <property type="project" value="TreeGrafter"/>
</dbReference>
<dbReference type="NCBIfam" id="NF008003">
    <property type="entry name" value="PRK10729.1"/>
    <property type="match status" value="1"/>
</dbReference>
<dbReference type="InterPro" id="IPR000086">
    <property type="entry name" value="NUDIX_hydrolase_dom"/>
</dbReference>
<proteinExistence type="inferred from homology"/>
<evidence type="ECO:0000256" key="11">
    <source>
        <dbReference type="ARBA" id="ARBA00033056"/>
    </source>
</evidence>